<comment type="caution">
    <text evidence="1">The sequence shown here is derived from an EMBL/GenBank/DDBJ whole genome shotgun (WGS) entry which is preliminary data.</text>
</comment>
<evidence type="ECO:0000313" key="1">
    <source>
        <dbReference type="EMBL" id="MDK8362256.1"/>
    </source>
</evidence>
<dbReference type="RefSeq" id="WP_285046500.1">
    <property type="nucleotide sequence ID" value="NZ_JASOLC010000041.1"/>
</dbReference>
<reference evidence="1" key="1">
    <citation type="submission" date="2023-05" db="EMBL/GenBank/DDBJ databases">
        <title>Genomic Catalog of Human Bladder Bacteria.</title>
        <authorList>
            <person name="Du J."/>
        </authorList>
    </citation>
    <scope>NUCLEOTIDE SEQUENCE</scope>
    <source>
        <strain evidence="1">UMB7974B</strain>
    </source>
</reference>
<gene>
    <name evidence="1" type="ORF">QP792_08605</name>
</gene>
<accession>A0AAW6ZGQ7</accession>
<sequence>MYTAQYPSVLKFAPPAGSLWLSHVHDFGDAGYGLLRYINGNTIEKNDIPSNFQFVAWAMPTKI</sequence>
<proteinExistence type="predicted"/>
<protein>
    <submittedName>
        <fullName evidence="1">Uncharacterized protein</fullName>
    </submittedName>
</protein>
<organism evidence="1 2">
    <name type="scientific">Neisseria mucosa</name>
    <dbReference type="NCBI Taxonomy" id="488"/>
    <lineage>
        <taxon>Bacteria</taxon>
        <taxon>Pseudomonadati</taxon>
        <taxon>Pseudomonadota</taxon>
        <taxon>Betaproteobacteria</taxon>
        <taxon>Neisseriales</taxon>
        <taxon>Neisseriaceae</taxon>
        <taxon>Neisseria</taxon>
    </lineage>
</organism>
<evidence type="ECO:0000313" key="2">
    <source>
        <dbReference type="Proteomes" id="UP001240589"/>
    </source>
</evidence>
<name>A0AAW6ZGQ7_NEIMU</name>
<dbReference type="Proteomes" id="UP001240589">
    <property type="component" value="Unassembled WGS sequence"/>
</dbReference>
<dbReference type="AlphaFoldDB" id="A0AAW6ZGQ7"/>
<dbReference type="EMBL" id="JASPBL010000041">
    <property type="protein sequence ID" value="MDK8362256.1"/>
    <property type="molecule type" value="Genomic_DNA"/>
</dbReference>